<protein>
    <submittedName>
        <fullName evidence="5">Branched chain amino acid ABC transporter substrate-binding protein</fullName>
    </submittedName>
</protein>
<dbReference type="EMBL" id="BMOD01000028">
    <property type="protein sequence ID" value="GGJ54155.1"/>
    <property type="molecule type" value="Genomic_DNA"/>
</dbReference>
<comment type="caution">
    <text evidence="5">The sequence shown here is derived from an EMBL/GenBank/DDBJ whole genome shotgun (WGS) entry which is preliminary data.</text>
</comment>
<dbReference type="Proteomes" id="UP000632222">
    <property type="component" value="Unassembled WGS sequence"/>
</dbReference>
<evidence type="ECO:0000313" key="6">
    <source>
        <dbReference type="Proteomes" id="UP000632222"/>
    </source>
</evidence>
<evidence type="ECO:0000256" key="1">
    <source>
        <dbReference type="ARBA" id="ARBA00010062"/>
    </source>
</evidence>
<dbReference type="RefSeq" id="WP_189007423.1">
    <property type="nucleotide sequence ID" value="NZ_BMOD01000028.1"/>
</dbReference>
<dbReference type="InterPro" id="IPR028081">
    <property type="entry name" value="Leu-bd"/>
</dbReference>
<keyword evidence="6" id="KW-1185">Reference proteome</keyword>
<proteinExistence type="inferred from homology"/>
<feature type="chain" id="PRO_5047085578" evidence="3">
    <location>
        <begin position="20"/>
        <end position="377"/>
    </location>
</feature>
<organism evidence="5 6">
    <name type="scientific">Deinococcus roseus</name>
    <dbReference type="NCBI Taxonomy" id="392414"/>
    <lineage>
        <taxon>Bacteria</taxon>
        <taxon>Thermotogati</taxon>
        <taxon>Deinococcota</taxon>
        <taxon>Deinococci</taxon>
        <taxon>Deinococcales</taxon>
        <taxon>Deinococcaceae</taxon>
        <taxon>Deinococcus</taxon>
    </lineage>
</organism>
<sequence length="377" mass="41394">MKLKKVSILGMMLTTTALSQPLTPLKIALVGDHQNNPIHNQIRLGALIALDEYRESFRKEHKVELTGFTIPDENNQRKLENLLNAQDILGAVVNVDTQLLDKLAATLAKEHLTLFTVTSTEDAFTEQKLPNVNRIIARDEMQSEVITRFAVNTFSPRRAMIINDKTRKGEAYAESLKTQLEASGVRIVSYEGLPDNRGVNSVALKAGFYQPDVIFYSGDPGIAGELVRSLKAQKISVPFIGNDSLDSPTFTETAGDDAIGTYFASVAGTSESFNNSYAFNKAYKDAYGSIATGWAIYGYDTTKVLLQGIQNAFRTNGKFPTRAQVMQAVRNSTFDDLVTGTLKFTSRGDRASTTLFIKRVGNDLSTTVIRKGGGNQK</sequence>
<dbReference type="Pfam" id="PF13458">
    <property type="entry name" value="Peripla_BP_6"/>
    <property type="match status" value="1"/>
</dbReference>
<evidence type="ECO:0000259" key="4">
    <source>
        <dbReference type="Pfam" id="PF13458"/>
    </source>
</evidence>
<gene>
    <name evidence="5" type="ORF">GCM10008938_45260</name>
</gene>
<reference evidence="6" key="1">
    <citation type="journal article" date="2019" name="Int. J. Syst. Evol. Microbiol.">
        <title>The Global Catalogue of Microorganisms (GCM) 10K type strain sequencing project: providing services to taxonomists for standard genome sequencing and annotation.</title>
        <authorList>
            <consortium name="The Broad Institute Genomics Platform"/>
            <consortium name="The Broad Institute Genome Sequencing Center for Infectious Disease"/>
            <person name="Wu L."/>
            <person name="Ma J."/>
        </authorList>
    </citation>
    <scope>NUCLEOTIDE SEQUENCE [LARGE SCALE GENOMIC DNA]</scope>
    <source>
        <strain evidence="6">JCM 14370</strain>
    </source>
</reference>
<dbReference type="Gene3D" id="3.40.50.2300">
    <property type="match status" value="2"/>
</dbReference>
<accession>A0ABQ2DD41</accession>
<name>A0ABQ2DD41_9DEIO</name>
<keyword evidence="2 3" id="KW-0732">Signal</keyword>
<evidence type="ECO:0000256" key="2">
    <source>
        <dbReference type="ARBA" id="ARBA00022729"/>
    </source>
</evidence>
<feature type="signal peptide" evidence="3">
    <location>
        <begin position="1"/>
        <end position="19"/>
    </location>
</feature>
<dbReference type="CDD" id="cd06342">
    <property type="entry name" value="PBP1_ABC_LIVBP-like"/>
    <property type="match status" value="1"/>
</dbReference>
<evidence type="ECO:0000313" key="5">
    <source>
        <dbReference type="EMBL" id="GGJ54155.1"/>
    </source>
</evidence>
<feature type="domain" description="Leucine-binding protein" evidence="4">
    <location>
        <begin position="74"/>
        <end position="361"/>
    </location>
</feature>
<dbReference type="InterPro" id="IPR028082">
    <property type="entry name" value="Peripla_BP_I"/>
</dbReference>
<comment type="similarity">
    <text evidence="1">Belongs to the leucine-binding protein family.</text>
</comment>
<dbReference type="SUPFAM" id="SSF53822">
    <property type="entry name" value="Periplasmic binding protein-like I"/>
    <property type="match status" value="1"/>
</dbReference>
<evidence type="ECO:0000256" key="3">
    <source>
        <dbReference type="SAM" id="SignalP"/>
    </source>
</evidence>
<dbReference type="PANTHER" id="PTHR47151:SF2">
    <property type="entry name" value="AMINO ACID BINDING PROTEIN"/>
    <property type="match status" value="1"/>
</dbReference>
<dbReference type="PANTHER" id="PTHR47151">
    <property type="entry name" value="LEU/ILE/VAL-BINDING ABC TRANSPORTER SUBUNIT"/>
    <property type="match status" value="1"/>
</dbReference>